<evidence type="ECO:0000256" key="1">
    <source>
        <dbReference type="ARBA" id="ARBA00022737"/>
    </source>
</evidence>
<sequence>MVFNATLVVKQAKGVDATKFQGDEQFFCTVSFDDYYEATGSVPLPILNWNETFNLEIPGDGNPVPVSMIIYAEGGGDEADDDIEVAALDIGIGSKGFTRGEKWYTCSEGVQLLVHLDSPDIEPESPSFTYVPPSQSQQHGGSSAKDLHLALMSMNAGLTANILQNGADPNAPVHLGEDDEQVLGSFGAPSTSQPPASPSRASKELAGLTALHRVAARQGGGNCAQLLLRAGGSPSARAGANLCTPVHIAAACGAVDVLRLLLEHGGEVDSTHGGGLTALQEAVLAEETGAAEVLLECGAETSICCPRGLTPLHWAARGGNVEMVALLLKHGAEVGVRGHCVASSESGARGATPLHLAARKGHREVQAALLKAGADPAERDSYGRTPAHEASLHGHLTVLKELLDIRGIEAGILDYDDCGSSPLQWAIIGGHVNIVSHLIRSAGSTSSAQLQDELEAAYAVANSSAVQEIVALFTPILRSEKP</sequence>
<dbReference type="EMBL" id="LGRX02028203">
    <property type="protein sequence ID" value="KAK3248337.1"/>
    <property type="molecule type" value="Genomic_DNA"/>
</dbReference>
<evidence type="ECO:0000256" key="2">
    <source>
        <dbReference type="ARBA" id="ARBA00023043"/>
    </source>
</evidence>
<keyword evidence="2 3" id="KW-0040">ANK repeat</keyword>
<dbReference type="Proteomes" id="UP001190700">
    <property type="component" value="Unassembled WGS sequence"/>
</dbReference>
<evidence type="ECO:0000256" key="3">
    <source>
        <dbReference type="PROSITE-ProRule" id="PRU00023"/>
    </source>
</evidence>
<feature type="region of interest" description="Disordered" evidence="4">
    <location>
        <begin position="169"/>
        <end position="200"/>
    </location>
</feature>
<feature type="compositionally biased region" description="Low complexity" evidence="4">
    <location>
        <begin position="134"/>
        <end position="143"/>
    </location>
</feature>
<dbReference type="InterPro" id="IPR050745">
    <property type="entry name" value="Multifunctional_regulatory"/>
</dbReference>
<dbReference type="Pfam" id="PF12796">
    <property type="entry name" value="Ank_2"/>
    <property type="match status" value="2"/>
</dbReference>
<dbReference type="InterPro" id="IPR002110">
    <property type="entry name" value="Ankyrin_rpt"/>
</dbReference>
<feature type="repeat" description="ANK" evidence="3">
    <location>
        <begin position="241"/>
        <end position="273"/>
    </location>
</feature>
<dbReference type="PROSITE" id="PS50297">
    <property type="entry name" value="ANK_REP_REGION"/>
    <property type="match status" value="3"/>
</dbReference>
<feature type="repeat" description="ANK" evidence="3">
    <location>
        <begin position="307"/>
        <end position="339"/>
    </location>
</feature>
<proteinExistence type="predicted"/>
<comment type="caution">
    <text evidence="6">The sequence shown here is derived from an EMBL/GenBank/DDBJ whole genome shotgun (WGS) entry which is preliminary data.</text>
</comment>
<dbReference type="InterPro" id="IPR036770">
    <property type="entry name" value="Ankyrin_rpt-contain_sf"/>
</dbReference>
<dbReference type="Pfam" id="PF00023">
    <property type="entry name" value="Ank"/>
    <property type="match status" value="1"/>
</dbReference>
<keyword evidence="1" id="KW-0677">Repeat</keyword>
<dbReference type="PANTHER" id="PTHR24189:SF50">
    <property type="entry name" value="ANKYRIN REPEAT AND SOCS BOX PROTEIN 2"/>
    <property type="match status" value="1"/>
</dbReference>
<protein>
    <recommendedName>
        <fullName evidence="5">C2 domain-containing protein</fullName>
    </recommendedName>
</protein>
<dbReference type="Gene3D" id="1.25.40.20">
    <property type="entry name" value="Ankyrin repeat-containing domain"/>
    <property type="match status" value="2"/>
</dbReference>
<dbReference type="AlphaFoldDB" id="A0AAE0C6Q7"/>
<keyword evidence="7" id="KW-1185">Reference proteome</keyword>
<dbReference type="PRINTS" id="PR01415">
    <property type="entry name" value="ANKYRIN"/>
</dbReference>
<evidence type="ECO:0000313" key="6">
    <source>
        <dbReference type="EMBL" id="KAK3248337.1"/>
    </source>
</evidence>
<dbReference type="PROSITE" id="PS50088">
    <property type="entry name" value="ANK_REPEAT"/>
    <property type="match status" value="3"/>
</dbReference>
<feature type="domain" description="C2" evidence="5">
    <location>
        <begin position="1"/>
        <end position="104"/>
    </location>
</feature>
<dbReference type="SMART" id="SM00248">
    <property type="entry name" value="ANK"/>
    <property type="match status" value="8"/>
</dbReference>
<dbReference type="PANTHER" id="PTHR24189">
    <property type="entry name" value="MYOTROPHIN"/>
    <property type="match status" value="1"/>
</dbReference>
<reference evidence="6 7" key="1">
    <citation type="journal article" date="2015" name="Genome Biol. Evol.">
        <title>Comparative Genomics of a Bacterivorous Green Alga Reveals Evolutionary Causalities and Consequences of Phago-Mixotrophic Mode of Nutrition.</title>
        <authorList>
            <person name="Burns J.A."/>
            <person name="Paasch A."/>
            <person name="Narechania A."/>
            <person name="Kim E."/>
        </authorList>
    </citation>
    <scope>NUCLEOTIDE SEQUENCE [LARGE SCALE GENOMIC DNA]</scope>
    <source>
        <strain evidence="6 7">PLY_AMNH</strain>
    </source>
</reference>
<feature type="repeat" description="ANK" evidence="3">
    <location>
        <begin position="349"/>
        <end position="381"/>
    </location>
</feature>
<dbReference type="PROSITE" id="PS50004">
    <property type="entry name" value="C2"/>
    <property type="match status" value="1"/>
</dbReference>
<organism evidence="6 7">
    <name type="scientific">Cymbomonas tetramitiformis</name>
    <dbReference type="NCBI Taxonomy" id="36881"/>
    <lineage>
        <taxon>Eukaryota</taxon>
        <taxon>Viridiplantae</taxon>
        <taxon>Chlorophyta</taxon>
        <taxon>Pyramimonadophyceae</taxon>
        <taxon>Pyramimonadales</taxon>
        <taxon>Pyramimonadaceae</taxon>
        <taxon>Cymbomonas</taxon>
    </lineage>
</organism>
<dbReference type="InterPro" id="IPR000008">
    <property type="entry name" value="C2_dom"/>
</dbReference>
<evidence type="ECO:0000313" key="7">
    <source>
        <dbReference type="Proteomes" id="UP001190700"/>
    </source>
</evidence>
<dbReference type="SUPFAM" id="SSF48403">
    <property type="entry name" value="Ankyrin repeat"/>
    <property type="match status" value="1"/>
</dbReference>
<evidence type="ECO:0000256" key="4">
    <source>
        <dbReference type="SAM" id="MobiDB-lite"/>
    </source>
</evidence>
<feature type="compositionally biased region" description="Low complexity" evidence="4">
    <location>
        <begin position="188"/>
        <end position="200"/>
    </location>
</feature>
<evidence type="ECO:0000259" key="5">
    <source>
        <dbReference type="PROSITE" id="PS50004"/>
    </source>
</evidence>
<name>A0AAE0C6Q7_9CHLO</name>
<gene>
    <name evidence="6" type="ORF">CYMTET_42195</name>
</gene>
<accession>A0AAE0C6Q7</accession>
<feature type="region of interest" description="Disordered" evidence="4">
    <location>
        <begin position="124"/>
        <end position="144"/>
    </location>
</feature>